<evidence type="ECO:0000256" key="4">
    <source>
        <dbReference type="ARBA" id="ARBA00022833"/>
    </source>
</evidence>
<keyword evidence="4 7" id="KW-0862">Zinc</keyword>
<dbReference type="FunFam" id="3.30.160.60:FF:000446">
    <property type="entry name" value="Zinc finger protein"/>
    <property type="match status" value="1"/>
</dbReference>
<dbReference type="EMBL" id="JACKWZ010000476">
    <property type="protein sequence ID" value="KAF9407382.1"/>
    <property type="molecule type" value="Genomic_DNA"/>
</dbReference>
<dbReference type="PANTHER" id="PTHR24377">
    <property type="entry name" value="IP01015P-RELATED"/>
    <property type="match status" value="1"/>
</dbReference>
<keyword evidence="1 7" id="KW-0479">Metal-binding</keyword>
<evidence type="ECO:0000256" key="3">
    <source>
        <dbReference type="ARBA" id="ARBA00022771"/>
    </source>
</evidence>
<dbReference type="GO" id="GO:0005634">
    <property type="term" value="C:nucleus"/>
    <property type="evidence" value="ECO:0007669"/>
    <property type="project" value="InterPro"/>
</dbReference>
<dbReference type="SMART" id="SM00355">
    <property type="entry name" value="ZnF_C2H2"/>
    <property type="match status" value="9"/>
</dbReference>
<feature type="domain" description="C2H2-type" evidence="9">
    <location>
        <begin position="373"/>
        <end position="400"/>
    </location>
</feature>
<evidence type="ECO:0000256" key="6">
    <source>
        <dbReference type="PROSITE-ProRule" id="PRU00042"/>
    </source>
</evidence>
<dbReference type="InterPro" id="IPR050826">
    <property type="entry name" value="Krueppel_C2H2_ZnFinger"/>
</dbReference>
<evidence type="ECO:0000313" key="11">
    <source>
        <dbReference type="EMBL" id="KAF9407382.1"/>
    </source>
</evidence>
<dbReference type="InterPro" id="IPR036236">
    <property type="entry name" value="Znf_C2H2_sf"/>
</dbReference>
<feature type="binding site" evidence="7">
    <location>
        <position position="7"/>
    </location>
    <ligand>
        <name>Zn(2+)</name>
        <dbReference type="ChEBI" id="CHEBI:29105"/>
    </ligand>
</feature>
<dbReference type="SUPFAM" id="SSF57716">
    <property type="entry name" value="Glucocorticoid receptor-like (DNA-binding domain)"/>
    <property type="match status" value="1"/>
</dbReference>
<dbReference type="SUPFAM" id="SSF57667">
    <property type="entry name" value="beta-beta-alpha zinc fingers"/>
    <property type="match status" value="3"/>
</dbReference>
<evidence type="ECO:0000256" key="2">
    <source>
        <dbReference type="ARBA" id="ARBA00022737"/>
    </source>
</evidence>
<dbReference type="Pfam" id="PF07776">
    <property type="entry name" value="zf-AD"/>
    <property type="match status" value="1"/>
</dbReference>
<dbReference type="SMART" id="SM00868">
    <property type="entry name" value="zf-AD"/>
    <property type="match status" value="1"/>
</dbReference>
<name>A0A835G4X2_SPOEX</name>
<keyword evidence="12" id="KW-1185">Reference proteome</keyword>
<keyword evidence="2" id="KW-0677">Repeat</keyword>
<feature type="binding site" evidence="7">
    <location>
        <position position="58"/>
    </location>
    <ligand>
        <name>Zn(2+)</name>
        <dbReference type="ChEBI" id="CHEBI:29105"/>
    </ligand>
</feature>
<dbReference type="InterPro" id="IPR012934">
    <property type="entry name" value="Znf_AD"/>
</dbReference>
<dbReference type="Pfam" id="PF00096">
    <property type="entry name" value="zf-C2H2"/>
    <property type="match status" value="1"/>
</dbReference>
<feature type="binding site" evidence="7">
    <location>
        <position position="55"/>
    </location>
    <ligand>
        <name>Zn(2+)</name>
        <dbReference type="ChEBI" id="CHEBI:29105"/>
    </ligand>
</feature>
<proteinExistence type="predicted"/>
<evidence type="ECO:0008006" key="13">
    <source>
        <dbReference type="Google" id="ProtNLM"/>
    </source>
</evidence>
<dbReference type="Gene3D" id="3.40.1800.20">
    <property type="match status" value="1"/>
</dbReference>
<organism evidence="11 12">
    <name type="scientific">Spodoptera exigua</name>
    <name type="common">Beet armyworm</name>
    <name type="synonym">Noctua fulgens</name>
    <dbReference type="NCBI Taxonomy" id="7107"/>
    <lineage>
        <taxon>Eukaryota</taxon>
        <taxon>Metazoa</taxon>
        <taxon>Ecdysozoa</taxon>
        <taxon>Arthropoda</taxon>
        <taxon>Hexapoda</taxon>
        <taxon>Insecta</taxon>
        <taxon>Pterygota</taxon>
        <taxon>Neoptera</taxon>
        <taxon>Endopterygota</taxon>
        <taxon>Lepidoptera</taxon>
        <taxon>Glossata</taxon>
        <taxon>Ditrysia</taxon>
        <taxon>Noctuoidea</taxon>
        <taxon>Noctuidae</taxon>
        <taxon>Amphipyrinae</taxon>
        <taxon>Spodoptera</taxon>
    </lineage>
</organism>
<feature type="domain" description="C2H2-type" evidence="9">
    <location>
        <begin position="429"/>
        <end position="457"/>
    </location>
</feature>
<accession>A0A835G4X2</accession>
<protein>
    <recommendedName>
        <fullName evidence="13">Zinc finger protein</fullName>
    </recommendedName>
</protein>
<gene>
    <name evidence="11" type="ORF">HW555_012571</name>
</gene>
<feature type="region of interest" description="Disordered" evidence="8">
    <location>
        <begin position="86"/>
        <end position="110"/>
    </location>
</feature>
<feature type="compositionally biased region" description="Polar residues" evidence="8">
    <location>
        <begin position="94"/>
        <end position="110"/>
    </location>
</feature>
<dbReference type="Proteomes" id="UP000648187">
    <property type="component" value="Unassembled WGS sequence"/>
</dbReference>
<evidence type="ECO:0000256" key="8">
    <source>
        <dbReference type="SAM" id="MobiDB-lite"/>
    </source>
</evidence>
<evidence type="ECO:0000259" key="10">
    <source>
        <dbReference type="PROSITE" id="PS51915"/>
    </source>
</evidence>
<feature type="domain" description="ZAD" evidence="10">
    <location>
        <begin position="5"/>
        <end position="82"/>
    </location>
</feature>
<dbReference type="PROSITE" id="PS00028">
    <property type="entry name" value="ZINC_FINGER_C2H2_1"/>
    <property type="match status" value="3"/>
</dbReference>
<dbReference type="PROSITE" id="PS50157">
    <property type="entry name" value="ZINC_FINGER_C2H2_2"/>
    <property type="match status" value="4"/>
</dbReference>
<dbReference type="PROSITE" id="PS51915">
    <property type="entry name" value="ZAD"/>
    <property type="match status" value="1"/>
</dbReference>
<keyword evidence="3 6" id="KW-0863">Zinc-finger</keyword>
<evidence type="ECO:0000313" key="12">
    <source>
        <dbReference type="Proteomes" id="UP000648187"/>
    </source>
</evidence>
<reference evidence="11" key="1">
    <citation type="submission" date="2020-08" db="EMBL/GenBank/DDBJ databases">
        <title>Spodoptera exigua strain:BAW_Kor-Di-RS1 Genome sequencing and assembly.</title>
        <authorList>
            <person name="Kim J."/>
            <person name="Nam H.Y."/>
            <person name="Kwon M."/>
            <person name="Choi J.H."/>
            <person name="Cho S.R."/>
            <person name="Kim G.-H."/>
        </authorList>
    </citation>
    <scope>NUCLEOTIDE SEQUENCE</scope>
    <source>
        <strain evidence="11">BAW_Kor-Di-RS1</strain>
        <tissue evidence="11">Whole-body</tissue>
    </source>
</reference>
<dbReference type="InterPro" id="IPR013087">
    <property type="entry name" value="Znf_C2H2_type"/>
</dbReference>
<dbReference type="Gene3D" id="3.30.160.60">
    <property type="entry name" value="Classic Zinc Finger"/>
    <property type="match status" value="4"/>
</dbReference>
<evidence type="ECO:0000256" key="1">
    <source>
        <dbReference type="ARBA" id="ARBA00022723"/>
    </source>
</evidence>
<keyword evidence="5" id="KW-0539">Nucleus</keyword>
<feature type="binding site" evidence="7">
    <location>
        <position position="10"/>
    </location>
    <ligand>
        <name>Zn(2+)</name>
        <dbReference type="ChEBI" id="CHEBI:29105"/>
    </ligand>
</feature>
<comment type="caution">
    <text evidence="11">The sequence shown here is derived from an EMBL/GenBank/DDBJ whole genome shotgun (WGS) entry which is preliminary data.</text>
</comment>
<dbReference type="AlphaFoldDB" id="A0A835G4X2"/>
<feature type="domain" description="C2H2-type" evidence="9">
    <location>
        <begin position="317"/>
        <end position="345"/>
    </location>
</feature>
<evidence type="ECO:0000259" key="9">
    <source>
        <dbReference type="PROSITE" id="PS50157"/>
    </source>
</evidence>
<dbReference type="GO" id="GO:0008270">
    <property type="term" value="F:zinc ion binding"/>
    <property type="evidence" value="ECO:0007669"/>
    <property type="project" value="UniProtKB-UniRule"/>
</dbReference>
<evidence type="ECO:0000256" key="7">
    <source>
        <dbReference type="PROSITE-ProRule" id="PRU01263"/>
    </source>
</evidence>
<sequence>MDFSKICRTCMQGDPSRLLNPIFMSEDTHDRFSDVIYSCIGIKIKCDDGLPQNMCTICMNLFNTTLKFRKQCKQVETELLKIKTESQSDDDITNNDQFPTTTTENPHYTNHHNPVYINLNKIKCESGSFKTDDDDSNKSFKCNDDTDDDQPCTVKSKEVVKRNYSVNDNDGRRSTSVTEIPYIITENDRKTKRVVCKLCQKELSIRSIDSHMVRRHPGADERKVKCELCDKYVMKDKLNRHRLLTHGAVEVNCGYCKKEFPSKEILINHVGTCPARYKKRKMSENARKISECDICKMKMQRASLQKHKAVKHGGLRPVCEHCGKSFGNKFRLNEHYRAKHGYEKFKCSYCDFQSAGIMAMRNHERRHRGEKPYVCEACGAKFHASYLLVQHRHSHRAEKTVKCELCPATFKANNNLHMHKLTCHSKAYYSCLVCTRSYKCKYYALKHVRLTHSLYEPPSVIKLVPQR</sequence>
<feature type="domain" description="C2H2-type" evidence="9">
    <location>
        <begin position="345"/>
        <end position="372"/>
    </location>
</feature>
<evidence type="ECO:0000256" key="5">
    <source>
        <dbReference type="ARBA" id="ARBA00023242"/>
    </source>
</evidence>